<organism evidence="2 3">
    <name type="scientific">Lasius platythorax</name>
    <dbReference type="NCBI Taxonomy" id="488582"/>
    <lineage>
        <taxon>Eukaryota</taxon>
        <taxon>Metazoa</taxon>
        <taxon>Ecdysozoa</taxon>
        <taxon>Arthropoda</taxon>
        <taxon>Hexapoda</taxon>
        <taxon>Insecta</taxon>
        <taxon>Pterygota</taxon>
        <taxon>Neoptera</taxon>
        <taxon>Endopterygota</taxon>
        <taxon>Hymenoptera</taxon>
        <taxon>Apocrita</taxon>
        <taxon>Aculeata</taxon>
        <taxon>Formicoidea</taxon>
        <taxon>Formicidae</taxon>
        <taxon>Formicinae</taxon>
        <taxon>Lasius</taxon>
        <taxon>Lasius</taxon>
    </lineage>
</organism>
<feature type="region of interest" description="Disordered" evidence="1">
    <location>
        <begin position="27"/>
        <end position="47"/>
    </location>
</feature>
<dbReference type="EMBL" id="OZ034832">
    <property type="protein sequence ID" value="CAL1688846.1"/>
    <property type="molecule type" value="Genomic_DNA"/>
</dbReference>
<dbReference type="Proteomes" id="UP001497644">
    <property type="component" value="Chromosome 9"/>
</dbReference>
<proteinExistence type="predicted"/>
<reference evidence="2" key="1">
    <citation type="submission" date="2024-04" db="EMBL/GenBank/DDBJ databases">
        <authorList>
            <consortium name="Molecular Ecology Group"/>
        </authorList>
    </citation>
    <scope>NUCLEOTIDE SEQUENCE</scope>
</reference>
<feature type="compositionally biased region" description="Basic residues" evidence="1">
    <location>
        <begin position="267"/>
        <end position="278"/>
    </location>
</feature>
<feature type="region of interest" description="Disordered" evidence="1">
    <location>
        <begin position="379"/>
        <end position="408"/>
    </location>
</feature>
<gene>
    <name evidence="2" type="ORF">LPLAT_LOCUS13882</name>
</gene>
<name>A0AAV2PA48_9HYME</name>
<protein>
    <submittedName>
        <fullName evidence="2">Uncharacterized protein</fullName>
    </submittedName>
</protein>
<evidence type="ECO:0000256" key="1">
    <source>
        <dbReference type="SAM" id="MobiDB-lite"/>
    </source>
</evidence>
<sequence>MDFGDFESECLSSNLFSVVHIRENRFSQDTQHRSRRSPRKKLRATRTSTSLVIDQLKNGFRRPGDFTPRMRTRRNWRPEFLIKYLRDNRRGFNEERSVTMQPRERSFVPETPKICCIGLHSSTRSLNDSNDLSSLYGATKNFKRRFDIVLRPMFICKYWVEKSTPTSSSTLTSTDVSLKTQKNRQTMVIDCTESANISKHDRIQKNNYNQSYEHTKEKRSDISGSLRGDYAAGDRSFISNDFKDSFVMKEYRSCVTRDAQIQTSGRKSSRRKKTKKRSKLADEKISHRKHRDHEPRGRIIADFRVDSHNSNRRNCNEKSRLCVQDLESKRADYINKFTAVNRQIEEITATLRETCYNDNNSRSNLENCEEYFSSVSDDAKVNTNRGSDDVESKSSIARGGNKKTKRKHNLNRDVKRIIRESKNDRRKNILQVLHVDNINDEPLDPPSREYSKDIIASSMNPAIKLNDIFVRDSTRAFSIDKTVHPLNSRNKKKAKCRFAKQTTKHSFDLDLTKNDNKLQEFSIEAETFDKAYVRNNFIVPSDDKHAKDLIEDFANSEDSRYRKKIAGEKMGEMAILEDIKKRIDRDFDDRSVENDTEDFLTVSQKSSNFDRLFYEIASVEDAASVRTIEESKSTSLIISGLPDLTEIKVRDSISADAMSVNSNKNSTFSEYFSCKQFPSIVSFAENEDELALSFEDHSSMIAHDTHSNSNYNYYDCSRSNLNLDNLTRSNLDASFDRSYSNSECVAQHISPNKFPIETRNATTDTFELSIEDRESFAEDKICERLGESKKNEKESRVEFEKRYTADSTFETSKSSRYICSIDSGVFSSSLIDFCPHESTVDKSELRRKRRVEKLDGSSPLIVDFNSDSSCTDDTLDRRVNDVVRDLTEKLILCERRMKLRKTGYKARDAHYYSRRTLSRTRKFSRSLNDAYCDLFNSPQRSSENERLVSISTPTLLSLSDSEIENRNELRC</sequence>
<feature type="region of interest" description="Disordered" evidence="1">
    <location>
        <begin position="258"/>
        <end position="295"/>
    </location>
</feature>
<evidence type="ECO:0000313" key="3">
    <source>
        <dbReference type="Proteomes" id="UP001497644"/>
    </source>
</evidence>
<keyword evidence="3" id="KW-1185">Reference proteome</keyword>
<accession>A0AAV2PA48</accession>
<evidence type="ECO:0000313" key="2">
    <source>
        <dbReference type="EMBL" id="CAL1688846.1"/>
    </source>
</evidence>
<feature type="compositionally biased region" description="Basic residues" evidence="1">
    <location>
        <begin position="33"/>
        <end position="44"/>
    </location>
</feature>
<dbReference type="AlphaFoldDB" id="A0AAV2PA48"/>